<keyword evidence="1" id="KW-0175">Coiled coil</keyword>
<reference evidence="2" key="1">
    <citation type="submission" date="2021-06" db="EMBL/GenBank/DDBJ databases">
        <authorList>
            <person name="Kallberg Y."/>
            <person name="Tangrot J."/>
            <person name="Rosling A."/>
        </authorList>
    </citation>
    <scope>NUCLEOTIDE SEQUENCE</scope>
    <source>
        <strain evidence="2">87-6 pot B 2015</strain>
    </source>
</reference>
<evidence type="ECO:0000313" key="2">
    <source>
        <dbReference type="EMBL" id="CAG8475371.1"/>
    </source>
</evidence>
<dbReference type="EMBL" id="CAJVPP010000370">
    <property type="protein sequence ID" value="CAG8475371.1"/>
    <property type="molecule type" value="Genomic_DNA"/>
</dbReference>
<comment type="caution">
    <text evidence="2">The sequence shown here is derived from an EMBL/GenBank/DDBJ whole genome shotgun (WGS) entry which is preliminary data.</text>
</comment>
<name>A0A9N8W546_FUNMO</name>
<evidence type="ECO:0000256" key="1">
    <source>
        <dbReference type="SAM" id="Coils"/>
    </source>
</evidence>
<proteinExistence type="predicted"/>
<feature type="coiled-coil region" evidence="1">
    <location>
        <begin position="86"/>
        <end position="113"/>
    </location>
</feature>
<dbReference type="Proteomes" id="UP000789375">
    <property type="component" value="Unassembled WGS sequence"/>
</dbReference>
<sequence>MGLSSARHTLLVAIIKEQKSNFIPYQVVNNLNDNKPIDKVITQFKDILFSESDSEFEAEIKVKQDKLDAILVNKEKKDKEISEFEIKNNKILNSEFELKAENYKNEVQLVIDKLKRDLNYGNTAVVMPTGQKILDEIIALTKVTANTVFRSDRPNCIIETSYNSNGKPFTHSLYLGCDLPQQFIKIFKDFDKEKLFKIIERNFSFLGKAERLKRTFGRMFS</sequence>
<evidence type="ECO:0000313" key="3">
    <source>
        <dbReference type="Proteomes" id="UP000789375"/>
    </source>
</evidence>
<gene>
    <name evidence="2" type="ORF">FMOSSE_LOCUS2727</name>
</gene>
<dbReference type="AlphaFoldDB" id="A0A9N8W546"/>
<keyword evidence="3" id="KW-1185">Reference proteome</keyword>
<accession>A0A9N8W546</accession>
<protein>
    <submittedName>
        <fullName evidence="2">6491_t:CDS:1</fullName>
    </submittedName>
</protein>
<organism evidence="2 3">
    <name type="scientific">Funneliformis mosseae</name>
    <name type="common">Endomycorrhizal fungus</name>
    <name type="synonym">Glomus mosseae</name>
    <dbReference type="NCBI Taxonomy" id="27381"/>
    <lineage>
        <taxon>Eukaryota</taxon>
        <taxon>Fungi</taxon>
        <taxon>Fungi incertae sedis</taxon>
        <taxon>Mucoromycota</taxon>
        <taxon>Glomeromycotina</taxon>
        <taxon>Glomeromycetes</taxon>
        <taxon>Glomerales</taxon>
        <taxon>Glomeraceae</taxon>
        <taxon>Funneliformis</taxon>
    </lineage>
</organism>